<dbReference type="InterPro" id="IPR001563">
    <property type="entry name" value="Peptidase_S10"/>
</dbReference>
<feature type="chain" id="PRO_5026380360" description="Carboxypeptidase" evidence="6">
    <location>
        <begin position="19"/>
        <end position="549"/>
    </location>
</feature>
<evidence type="ECO:0000256" key="6">
    <source>
        <dbReference type="RuleBase" id="RU361156"/>
    </source>
</evidence>
<sequence length="549" mass="61188">MKTLSLYLTSFLASSAFARNPQHANKGYLNELPRRSSWSGQQWGPPGYGSHHNGSGSIIPQNKNTTKFAVDGTKIPDVDFDIGESYAGLLPISSAKNASELYFWFFPSANAQGSEEIIIWLNGGPGCSSLEGLLQENGPFLWQYGTFKPVKNVYSWTNLSSVVYIEQPAGTGFSKVGVEGPAQNELDVASQFVGFWKNFVDTFGLHGRKVFITGESYAGYYVPYIADGFHNQTNKDYYNLDSIMFYDPSVTYNVLENDIPAVPFVDYWSGLFSFNQTFMDDIHNRWETCGYKAFYEESLVFPPKGKLPTPPNVDYSAPGCSIWNDIYNAALLVNPCWDVYQVATTCPLLWDVLGFPGSIPYLPDGTNVYFNRSDVQKAINAPQQEWDECTNNILPNDNSPPSGLSVLPRVIEKNQRTIIGHGQLDFILLSNGTLAMIQNMTWNGQQGFSTPPYTWDEFFVPYHPDPELGDIAGAGVFGNWHTERGFTFVTVDLSGHMVPQYAPSASYRQLEFMLGRIDNLGVRGDFTTQTGDFGNSFDFVTANVTHKKS</sequence>
<keyword evidence="2 6" id="KW-0121">Carboxypeptidase</keyword>
<dbReference type="Pfam" id="PF00450">
    <property type="entry name" value="Peptidase_S10"/>
    <property type="match status" value="1"/>
</dbReference>
<dbReference type="InterPro" id="IPR018202">
    <property type="entry name" value="Ser_caboxypep_ser_AS"/>
</dbReference>
<dbReference type="GO" id="GO:0006508">
    <property type="term" value="P:proteolysis"/>
    <property type="evidence" value="ECO:0007669"/>
    <property type="project" value="UniProtKB-KW"/>
</dbReference>
<dbReference type="PRINTS" id="PR00724">
    <property type="entry name" value="CRBOXYPTASEC"/>
</dbReference>
<feature type="region of interest" description="Disordered" evidence="7">
    <location>
        <begin position="37"/>
        <end position="56"/>
    </location>
</feature>
<dbReference type="GO" id="GO:0004185">
    <property type="term" value="F:serine-type carboxypeptidase activity"/>
    <property type="evidence" value="ECO:0007669"/>
    <property type="project" value="UniProtKB-UniRule"/>
</dbReference>
<evidence type="ECO:0000256" key="1">
    <source>
        <dbReference type="ARBA" id="ARBA00009431"/>
    </source>
</evidence>
<reference evidence="8 9" key="1">
    <citation type="journal article" date="2016" name="Sci. Rep.">
        <title>Peltaster fructicola genome reveals evolution from an invasive phytopathogen to an ectophytic parasite.</title>
        <authorList>
            <person name="Xu C."/>
            <person name="Chen H."/>
            <person name="Gleason M.L."/>
            <person name="Xu J.R."/>
            <person name="Liu H."/>
            <person name="Zhang R."/>
            <person name="Sun G."/>
        </authorList>
    </citation>
    <scope>NUCLEOTIDE SEQUENCE [LARGE SCALE GENOMIC DNA]</scope>
    <source>
        <strain evidence="8 9">LNHT1506</strain>
    </source>
</reference>
<gene>
    <name evidence="8" type="ORF">AMS68_000153</name>
</gene>
<dbReference type="Gene3D" id="3.40.50.1820">
    <property type="entry name" value="alpha/beta hydrolase"/>
    <property type="match status" value="1"/>
</dbReference>
<evidence type="ECO:0000313" key="9">
    <source>
        <dbReference type="Proteomes" id="UP000503462"/>
    </source>
</evidence>
<dbReference type="PROSITE" id="PS00131">
    <property type="entry name" value="CARBOXYPEPT_SER_SER"/>
    <property type="match status" value="1"/>
</dbReference>
<dbReference type="Proteomes" id="UP000503462">
    <property type="component" value="Chromosome 1"/>
</dbReference>
<dbReference type="EMBL" id="CP051139">
    <property type="protein sequence ID" value="QIW94635.1"/>
    <property type="molecule type" value="Genomic_DNA"/>
</dbReference>
<dbReference type="SUPFAM" id="SSF53474">
    <property type="entry name" value="alpha/beta-Hydrolases"/>
    <property type="match status" value="1"/>
</dbReference>
<feature type="signal peptide" evidence="6">
    <location>
        <begin position="1"/>
        <end position="18"/>
    </location>
</feature>
<evidence type="ECO:0000256" key="4">
    <source>
        <dbReference type="ARBA" id="ARBA00022801"/>
    </source>
</evidence>
<proteinExistence type="inferred from homology"/>
<evidence type="ECO:0000256" key="7">
    <source>
        <dbReference type="SAM" id="MobiDB-lite"/>
    </source>
</evidence>
<name>A0A6H0XIU4_9PEZI</name>
<keyword evidence="4 6" id="KW-0378">Hydrolase</keyword>
<keyword evidence="3 6" id="KW-0645">Protease</keyword>
<dbReference type="PANTHER" id="PTHR11802">
    <property type="entry name" value="SERINE PROTEASE FAMILY S10 SERINE CARBOXYPEPTIDASE"/>
    <property type="match status" value="1"/>
</dbReference>
<evidence type="ECO:0000313" key="8">
    <source>
        <dbReference type="EMBL" id="QIW94635.1"/>
    </source>
</evidence>
<organism evidence="8 9">
    <name type="scientific">Peltaster fructicola</name>
    <dbReference type="NCBI Taxonomy" id="286661"/>
    <lineage>
        <taxon>Eukaryota</taxon>
        <taxon>Fungi</taxon>
        <taxon>Dikarya</taxon>
        <taxon>Ascomycota</taxon>
        <taxon>Pezizomycotina</taxon>
        <taxon>Dothideomycetes</taxon>
        <taxon>Dothideomycetes incertae sedis</taxon>
        <taxon>Peltaster</taxon>
    </lineage>
</organism>
<keyword evidence="9" id="KW-1185">Reference proteome</keyword>
<accession>A0A6H0XIU4</accession>
<evidence type="ECO:0000256" key="2">
    <source>
        <dbReference type="ARBA" id="ARBA00022645"/>
    </source>
</evidence>
<keyword evidence="6" id="KW-0732">Signal</keyword>
<evidence type="ECO:0000256" key="3">
    <source>
        <dbReference type="ARBA" id="ARBA00022670"/>
    </source>
</evidence>
<dbReference type="AlphaFoldDB" id="A0A6H0XIU4"/>
<dbReference type="InterPro" id="IPR029058">
    <property type="entry name" value="AB_hydrolase_fold"/>
</dbReference>
<dbReference type="OrthoDB" id="443318at2759"/>
<keyword evidence="5" id="KW-0325">Glycoprotein</keyword>
<dbReference type="InterPro" id="IPR033124">
    <property type="entry name" value="Ser_caboxypep_his_AS"/>
</dbReference>
<dbReference type="PROSITE" id="PS00560">
    <property type="entry name" value="CARBOXYPEPT_SER_HIS"/>
    <property type="match status" value="1"/>
</dbReference>
<protein>
    <recommendedName>
        <fullName evidence="6">Carboxypeptidase</fullName>
        <ecNumber evidence="6">3.4.16.-</ecNumber>
    </recommendedName>
</protein>
<evidence type="ECO:0000256" key="5">
    <source>
        <dbReference type="ARBA" id="ARBA00023180"/>
    </source>
</evidence>
<dbReference type="EC" id="3.4.16.-" evidence="6"/>
<dbReference type="PANTHER" id="PTHR11802:SF479">
    <property type="entry name" value="CARBOXYPEPTIDASE"/>
    <property type="match status" value="1"/>
</dbReference>
<comment type="similarity">
    <text evidence="1 6">Belongs to the peptidase S10 family.</text>
</comment>